<reference evidence="7" key="1">
    <citation type="submission" date="2021-01" db="EMBL/GenBank/DDBJ databases">
        <title>Whole genome shotgun sequence of Virgisporangium aurantiacum NBRC 16421.</title>
        <authorList>
            <person name="Komaki H."/>
            <person name="Tamura T."/>
        </authorList>
    </citation>
    <scope>NUCLEOTIDE SEQUENCE</scope>
    <source>
        <strain evidence="7">NBRC 16421</strain>
    </source>
</reference>
<feature type="transmembrane region" description="Helical" evidence="6">
    <location>
        <begin position="211"/>
        <end position="230"/>
    </location>
</feature>
<evidence type="ECO:0000256" key="5">
    <source>
        <dbReference type="ARBA" id="ARBA00023136"/>
    </source>
</evidence>
<dbReference type="SUPFAM" id="SSF103473">
    <property type="entry name" value="MFS general substrate transporter"/>
    <property type="match status" value="1"/>
</dbReference>
<keyword evidence="5 6" id="KW-0472">Membrane</keyword>
<name>A0A8J4E6S9_9ACTN</name>
<evidence type="ECO:0000256" key="6">
    <source>
        <dbReference type="SAM" id="Phobius"/>
    </source>
</evidence>
<feature type="transmembrane region" description="Helical" evidence="6">
    <location>
        <begin position="145"/>
        <end position="167"/>
    </location>
</feature>
<dbReference type="Proteomes" id="UP000612585">
    <property type="component" value="Unassembled WGS sequence"/>
</dbReference>
<organism evidence="7 8">
    <name type="scientific">Virgisporangium aurantiacum</name>
    <dbReference type="NCBI Taxonomy" id="175570"/>
    <lineage>
        <taxon>Bacteria</taxon>
        <taxon>Bacillati</taxon>
        <taxon>Actinomycetota</taxon>
        <taxon>Actinomycetes</taxon>
        <taxon>Micromonosporales</taxon>
        <taxon>Micromonosporaceae</taxon>
        <taxon>Virgisporangium</taxon>
    </lineage>
</organism>
<dbReference type="Pfam" id="PF07690">
    <property type="entry name" value="MFS_1"/>
    <property type="match status" value="1"/>
</dbReference>
<evidence type="ECO:0000256" key="1">
    <source>
        <dbReference type="ARBA" id="ARBA00004651"/>
    </source>
</evidence>
<dbReference type="PANTHER" id="PTHR23513">
    <property type="entry name" value="INTEGRAL MEMBRANE EFFLUX PROTEIN-RELATED"/>
    <property type="match status" value="1"/>
</dbReference>
<dbReference type="PANTHER" id="PTHR23513:SF6">
    <property type="entry name" value="MAJOR FACILITATOR SUPERFAMILY ASSOCIATED DOMAIN-CONTAINING PROTEIN"/>
    <property type="match status" value="1"/>
</dbReference>
<keyword evidence="3 6" id="KW-0812">Transmembrane</keyword>
<comment type="caution">
    <text evidence="7">The sequence shown here is derived from an EMBL/GenBank/DDBJ whole genome shotgun (WGS) entry which is preliminary data.</text>
</comment>
<evidence type="ECO:0008006" key="9">
    <source>
        <dbReference type="Google" id="ProtNLM"/>
    </source>
</evidence>
<keyword evidence="4 6" id="KW-1133">Transmembrane helix</keyword>
<sequence>MITTDVVQAGLLAIIPLLWWIHLLSFPALLVIVMAYGTAAVINGAAAMSFLPRLVQRRHLQRAHARVDGADAVAQSAGPALGGLLVSALGAPLAVLADAATYVISAITLSRIDVREPPPKTDTTARKLVLEIRAGVRWIYRGSGLTTLAIATHGWFLGNAVIGVVAAPYALATLNLTPFQFGLVGALGGIGAALGAAVTTRVGLLLGTGRTIIACHLITTASVLVMFAAGGASTTWTPVAVLGTGVGLYGLAMGMSNSHEMSFRQLLTPDELQARTNTTLRSLNRAVMVIAAPPAGLLADNWGIRPTLLVAAAVFAAVACGLALTPFRSVRAPA</sequence>
<dbReference type="EMBL" id="BOPG01000095">
    <property type="protein sequence ID" value="GIJ63463.1"/>
    <property type="molecule type" value="Genomic_DNA"/>
</dbReference>
<accession>A0A8J4E6S9</accession>
<dbReference type="InterPro" id="IPR011701">
    <property type="entry name" value="MFS"/>
</dbReference>
<gene>
    <name evidence="7" type="ORF">Vau01_109790</name>
</gene>
<feature type="transmembrane region" description="Helical" evidence="6">
    <location>
        <begin position="283"/>
        <end position="302"/>
    </location>
</feature>
<keyword evidence="2" id="KW-1003">Cell membrane</keyword>
<dbReference type="AlphaFoldDB" id="A0A8J4E6S9"/>
<feature type="transmembrane region" description="Helical" evidence="6">
    <location>
        <begin position="179"/>
        <end position="199"/>
    </location>
</feature>
<feature type="transmembrane region" description="Helical" evidence="6">
    <location>
        <begin position="308"/>
        <end position="327"/>
    </location>
</feature>
<comment type="subcellular location">
    <subcellularLocation>
        <location evidence="1">Cell membrane</location>
        <topology evidence="1">Multi-pass membrane protein</topology>
    </subcellularLocation>
</comment>
<protein>
    <recommendedName>
        <fullName evidence="9">Transmembrane secretion effector</fullName>
    </recommendedName>
</protein>
<evidence type="ECO:0000256" key="3">
    <source>
        <dbReference type="ARBA" id="ARBA00022692"/>
    </source>
</evidence>
<dbReference type="GO" id="GO:0022857">
    <property type="term" value="F:transmembrane transporter activity"/>
    <property type="evidence" value="ECO:0007669"/>
    <property type="project" value="InterPro"/>
</dbReference>
<evidence type="ECO:0000256" key="2">
    <source>
        <dbReference type="ARBA" id="ARBA00022475"/>
    </source>
</evidence>
<dbReference type="Gene3D" id="1.20.1250.20">
    <property type="entry name" value="MFS general substrate transporter like domains"/>
    <property type="match status" value="1"/>
</dbReference>
<feature type="transmembrane region" description="Helical" evidence="6">
    <location>
        <begin position="236"/>
        <end position="255"/>
    </location>
</feature>
<evidence type="ECO:0000313" key="7">
    <source>
        <dbReference type="EMBL" id="GIJ63463.1"/>
    </source>
</evidence>
<evidence type="ECO:0000256" key="4">
    <source>
        <dbReference type="ARBA" id="ARBA00022989"/>
    </source>
</evidence>
<feature type="transmembrane region" description="Helical" evidence="6">
    <location>
        <begin position="7"/>
        <end position="23"/>
    </location>
</feature>
<feature type="transmembrane region" description="Helical" evidence="6">
    <location>
        <begin position="29"/>
        <end position="51"/>
    </location>
</feature>
<evidence type="ECO:0000313" key="8">
    <source>
        <dbReference type="Proteomes" id="UP000612585"/>
    </source>
</evidence>
<dbReference type="CDD" id="cd06173">
    <property type="entry name" value="MFS_MefA_like"/>
    <property type="match status" value="1"/>
</dbReference>
<dbReference type="InterPro" id="IPR036259">
    <property type="entry name" value="MFS_trans_sf"/>
</dbReference>
<proteinExistence type="predicted"/>
<dbReference type="GO" id="GO:0005886">
    <property type="term" value="C:plasma membrane"/>
    <property type="evidence" value="ECO:0007669"/>
    <property type="project" value="UniProtKB-SubCell"/>
</dbReference>
<keyword evidence="8" id="KW-1185">Reference proteome</keyword>